<sequence>MVESAKLLFYNKVMDRTAIKQLISRLIAHFGITYTTHVLDQLKNLGFQQATQAAISLGIDDLLTAPSKSWLIQDAEQQGYTSEKHHRYGNVHAVEKLRQLIETWYATSEYLKQEMNPNFRMTDPLNPVHMMSFSGARGSTSQVHQLVGMRGLVSDPQGQIIDLPIQSNFREGLSLTEYIISCYGARKGVVDTAVRTSDAGYLTRRLVEVVQHIVVRKMDCGTIRGISVNPPRDHRKNIRGISQHKLIGRVLADNLYINGRCIATRNQDITAGLVNSLINLQTKPIYIRSPLTCKSMSWICQFCYGWSLTHGDLIELGEAVGIIAGQSIGEPGTQLTLRTFHTGGVFTGDIAEHVRTPFNGIIKFNTDLVYPTRTRHGHPAWICHNDLSVSIESKNKIYNLNVPPQSVLLVRNNQYIESKQVIAEIRAKISPFKEKVQRYFYSNSEGEMHRSTKVRHASEYVHSNVHLLLTTGHVWILSGNFYKYDGTSSMFYQNQDKIDIGPPLAKQIFNCSRKIDNSYSKDWNSTYSSILPHAYSISRINKKEKIPYLLFNQKKEKYERRALFRFRLRTEKNGILQNNDIFAILDDPKYRIRSSGTIKYGNIKIHLIKKKKEISEDRKTKNYRSRYEIIEGDNFFFLPEEIHILRESSSSILVENNSIVRAGTKITSTINSRVTGLVKIEKGMGNRVKIKILPGSIYYPRGETQNLYKQDGILVPPGNKIFGEFQFKNWIYLQWVVVTKEKSFFLVRPAIEYRISNDSNKSNLSTPLFLNLNPPKERGTLEIRTVKYIFYEDGEEVQAVGDIGTQLVQSCLVLNWGATKTFIKEAYASFVEVRINKMIKTFLQISLVKYIDLDSRNRGNISISKYLFNSKVSNTSQYSNGRNQLLSKHRGTIRCIPPNKNKESGSLLILSPFHLFRTLLYNGTKKDVTRKKKKEVFHLEKDPRFYIQSLDQGLEKELITTPKNLNLSGIFDSEKESRDILLTTGRISGQFNLSENSFFLGHLQNITNFFQPFCLITHDRLISIKFSIIDSSLNTFRKPKWFFIGENRKIYKLLLGNNIISNILRWSFLPFFSSRKKMKLMNLGQFICEGLSVFEYQPLYGSGQIIAIHMDFVIIRSAKPYLATGGATVHSHYGEVVREGDTLITLIYERLKSGDIIQGLPKVEQLLEARPINSVSIDLEKGFEDWNRDMTNFFGNLWGFFISARISMEQSQIILVDQIQGVYRSQSVQISDKHVEIIVRQMTSKVLTLENGMANGFLPGELIEFSRAQRMNRALEEVVPYKPVLLGITKASLNTQSFISEAGFQETTRVLAKAALRGRIDWLKGLKENVILGGIVPAGTGCQEVIWQITLEKQRNILSKKKKTKFFYNKVKDLFLYEKLPIYSTPERIHKKLKQPLSGVSIGRYT</sequence>
<feature type="domain" description="RNA polymerase Rpb1" evidence="7">
    <location>
        <begin position="172"/>
        <end position="539"/>
    </location>
</feature>
<dbReference type="GO" id="GO:0008270">
    <property type="term" value="F:zinc ion binding"/>
    <property type="evidence" value="ECO:0007669"/>
    <property type="project" value="UniProtKB-UniRule"/>
</dbReference>
<dbReference type="Gene3D" id="1.10.274.100">
    <property type="entry name" value="RNA polymerase Rpb1, domain 3"/>
    <property type="match status" value="1"/>
</dbReference>
<dbReference type="PANTHER" id="PTHR34995:SF1">
    <property type="entry name" value="DNA-DIRECTED RNA POLYMERASE SUBUNIT BETA"/>
    <property type="match status" value="1"/>
</dbReference>
<comment type="subcellular location">
    <subcellularLocation>
        <location evidence="6">Plastid</location>
        <location evidence="6">Chloroplast</location>
    </subcellularLocation>
</comment>
<dbReference type="GO" id="GO:0003677">
    <property type="term" value="F:DNA binding"/>
    <property type="evidence" value="ECO:0007669"/>
    <property type="project" value="UniProtKB-UniRule"/>
</dbReference>
<comment type="similarity">
    <text evidence="6">Belongs to the RNA polymerase beta' chain family. RpoC2 subfamily.</text>
</comment>
<feature type="binding site" evidence="6">
    <location>
        <position position="303"/>
    </location>
    <ligand>
        <name>Zn(2+)</name>
        <dbReference type="ChEBI" id="CHEBI:29105"/>
    </ligand>
</feature>
<dbReference type="InterPro" id="IPR050254">
    <property type="entry name" value="RNA_pol_beta''_euk"/>
</dbReference>
<proteinExistence type="inferred from homology"/>
<feature type="domain" description="RNA polymerase Rpb1" evidence="7">
    <location>
        <begin position="1205"/>
        <end position="1293"/>
    </location>
</feature>
<protein>
    <recommendedName>
        <fullName evidence="6">DNA-directed RNA polymerase subunit beta''</fullName>
        <ecNumber evidence="6">2.7.7.6</ecNumber>
    </recommendedName>
    <alternativeName>
        <fullName evidence="6">PEP</fullName>
    </alternativeName>
    <alternativeName>
        <fullName evidence="6">Plastid-encoded RNA polymerase subunit beta''</fullName>
        <shortName evidence="6">RNA polymerase subunit beta''</shortName>
    </alternativeName>
</protein>
<dbReference type="InterPro" id="IPR042102">
    <property type="entry name" value="RNA_pol_Rpb1_3_sf"/>
</dbReference>
<geneLocation type="chloroplast" evidence="9"/>
<feature type="binding site" evidence="6">
    <location>
        <position position="300"/>
    </location>
    <ligand>
        <name>Zn(2+)</name>
        <dbReference type="ChEBI" id="CHEBI:29105"/>
    </ligand>
</feature>
<reference evidence="9" key="1">
    <citation type="journal article" date="2016" name="Ann. Bot.">
        <title>Organellar phylogenomics of an emerging model system: Sphagnum (peatmoss).</title>
        <authorList>
            <person name="Shaw A.J."/>
            <person name="Devos N."/>
            <person name="Liu Y."/>
            <person name="Cox C.J."/>
            <person name="Goffinet B."/>
            <person name="Flatberg K.I."/>
            <person name="Shaw B."/>
        </authorList>
    </citation>
    <scope>NUCLEOTIDE SEQUENCE</scope>
    <source>
        <strain evidence="9">SB4824</strain>
    </source>
</reference>
<name>A0A172N759_9BRYO</name>
<evidence type="ECO:0000256" key="4">
    <source>
        <dbReference type="ARBA" id="ARBA00022695"/>
    </source>
</evidence>
<keyword evidence="6" id="KW-0862">Zinc</keyword>
<comment type="function">
    <text evidence="6">DNA-dependent RNA polymerase catalyzes the transcription of DNA into RNA using the four ribonucleoside triphosphates as substrates.</text>
</comment>
<dbReference type="GO" id="GO:0006351">
    <property type="term" value="P:DNA-templated transcription"/>
    <property type="evidence" value="ECO:0007669"/>
    <property type="project" value="UniProtKB-UniRule"/>
</dbReference>
<dbReference type="Pfam" id="PF04998">
    <property type="entry name" value="RNA_pol_Rpb1_5"/>
    <property type="match status" value="2"/>
</dbReference>
<dbReference type="PANTHER" id="PTHR34995">
    <property type="entry name" value="DNA-DIRECTED RNA POLYMERASE SUBUNIT BETA"/>
    <property type="match status" value="1"/>
</dbReference>
<dbReference type="Pfam" id="PF05000">
    <property type="entry name" value="RNA_pol_Rpb1_4"/>
    <property type="match status" value="1"/>
</dbReference>
<dbReference type="EMBL" id="KU725452">
    <property type="protein sequence ID" value="AND48022.1"/>
    <property type="molecule type" value="Genomic_DNA"/>
</dbReference>
<feature type="binding site" evidence="6">
    <location>
        <position position="293"/>
    </location>
    <ligand>
        <name>Zn(2+)</name>
        <dbReference type="ChEBI" id="CHEBI:29105"/>
    </ligand>
</feature>
<keyword evidence="4 6" id="KW-0548">Nucleotidyltransferase</keyword>
<dbReference type="GO" id="GO:0009507">
    <property type="term" value="C:chloroplast"/>
    <property type="evidence" value="ECO:0007669"/>
    <property type="project" value="UniProtKB-SubCell"/>
</dbReference>
<keyword evidence="6" id="KW-0479">Metal-binding</keyword>
<accession>A0A172N759</accession>
<dbReference type="GO" id="GO:0000428">
    <property type="term" value="C:DNA-directed RNA polymerase complex"/>
    <property type="evidence" value="ECO:0007669"/>
    <property type="project" value="UniProtKB-KW"/>
</dbReference>
<evidence type="ECO:0000256" key="1">
    <source>
        <dbReference type="ARBA" id="ARBA00022478"/>
    </source>
</evidence>
<evidence type="ECO:0000256" key="3">
    <source>
        <dbReference type="ARBA" id="ARBA00022679"/>
    </source>
</evidence>
<evidence type="ECO:0000256" key="5">
    <source>
        <dbReference type="ARBA" id="ARBA00023163"/>
    </source>
</evidence>
<keyword evidence="2 9" id="KW-0934">Plastid</keyword>
<evidence type="ECO:0000259" key="7">
    <source>
        <dbReference type="Pfam" id="PF04998"/>
    </source>
</evidence>
<feature type="binding site" evidence="6">
    <location>
        <position position="220"/>
    </location>
    <ligand>
        <name>Zn(2+)</name>
        <dbReference type="ChEBI" id="CHEBI:29105"/>
    </ligand>
</feature>
<evidence type="ECO:0000256" key="6">
    <source>
        <dbReference type="HAMAP-Rule" id="MF_01324"/>
    </source>
</evidence>
<dbReference type="SUPFAM" id="SSF64484">
    <property type="entry name" value="beta and beta-prime subunits of DNA dependent RNA-polymerase"/>
    <property type="match status" value="1"/>
</dbReference>
<keyword evidence="3 6" id="KW-0808">Transferase</keyword>
<keyword evidence="5 6" id="KW-0804">Transcription</keyword>
<dbReference type="InterPro" id="IPR012756">
    <property type="entry name" value="DNA-dir_RpoC2_beta_pp"/>
</dbReference>
<dbReference type="Gene3D" id="1.10.1790.20">
    <property type="match status" value="1"/>
</dbReference>
<dbReference type="NCBIfam" id="TIGR02388">
    <property type="entry name" value="rpoC2_cyan"/>
    <property type="match status" value="1"/>
</dbReference>
<comment type="cofactor">
    <cofactor evidence="6">
        <name>Zn(2+)</name>
        <dbReference type="ChEBI" id="CHEBI:29105"/>
    </cofactor>
    <text evidence="6">Binds 1 Zn(2+) ion per subunit.</text>
</comment>
<comment type="subunit">
    <text evidence="6">In plastids the minimal PEP RNA polymerase catalytic core is composed of four subunits: alpha, beta, beta', and beta''. When a (nuclear-encoded) sigma factor is associated with the core the holoenzyme is formed, which can initiate transcription.</text>
</comment>
<dbReference type="HAMAP" id="MF_01324">
    <property type="entry name" value="RNApol_bact_RpoC2"/>
    <property type="match status" value="1"/>
</dbReference>
<feature type="domain" description="RNA polymerase Rpb1" evidence="8">
    <location>
        <begin position="93"/>
        <end position="170"/>
    </location>
</feature>
<gene>
    <name evidence="6 9" type="primary">rpoC2</name>
</gene>
<dbReference type="Gene3D" id="1.10.132.30">
    <property type="match status" value="1"/>
</dbReference>
<dbReference type="CDD" id="cd02655">
    <property type="entry name" value="RNAP_beta'_C"/>
    <property type="match status" value="1"/>
</dbReference>
<evidence type="ECO:0000256" key="2">
    <source>
        <dbReference type="ARBA" id="ARBA00022640"/>
    </source>
</evidence>
<keyword evidence="9" id="KW-0150">Chloroplast</keyword>
<comment type="catalytic activity">
    <reaction evidence="6">
        <text>RNA(n) + a ribonucleoside 5'-triphosphate = RNA(n+1) + diphosphate</text>
        <dbReference type="Rhea" id="RHEA:21248"/>
        <dbReference type="Rhea" id="RHEA-COMP:14527"/>
        <dbReference type="Rhea" id="RHEA-COMP:17342"/>
        <dbReference type="ChEBI" id="CHEBI:33019"/>
        <dbReference type="ChEBI" id="CHEBI:61557"/>
        <dbReference type="ChEBI" id="CHEBI:140395"/>
        <dbReference type="EC" id="2.7.7.6"/>
    </reaction>
</comment>
<dbReference type="Gene3D" id="1.10.150.390">
    <property type="match status" value="1"/>
</dbReference>
<organism evidence="9">
    <name type="scientific">Sphagnum australe</name>
    <dbReference type="NCBI Taxonomy" id="1539435"/>
    <lineage>
        <taxon>Eukaryota</taxon>
        <taxon>Viridiplantae</taxon>
        <taxon>Streptophyta</taxon>
        <taxon>Embryophyta</taxon>
        <taxon>Bryophyta</taxon>
        <taxon>Sphagnophytina</taxon>
        <taxon>Sphagnopsida</taxon>
        <taxon>Sphagnales</taxon>
        <taxon>Sphagnaceae</taxon>
        <taxon>Sphagnum</taxon>
    </lineage>
</organism>
<evidence type="ECO:0000259" key="8">
    <source>
        <dbReference type="Pfam" id="PF05000"/>
    </source>
</evidence>
<evidence type="ECO:0000313" key="9">
    <source>
        <dbReference type="EMBL" id="AND48022.1"/>
    </source>
</evidence>
<dbReference type="InterPro" id="IPR007081">
    <property type="entry name" value="RNA_pol_Rpb1_5"/>
</dbReference>
<dbReference type="InterPro" id="IPR038120">
    <property type="entry name" value="Rpb1_funnel_sf"/>
</dbReference>
<keyword evidence="1 6" id="KW-0240">DNA-directed RNA polymerase</keyword>
<dbReference type="EC" id="2.7.7.6" evidence="6"/>
<dbReference type="InterPro" id="IPR007083">
    <property type="entry name" value="RNA_pol_Rpb1_4"/>
</dbReference>
<dbReference type="GO" id="GO:0003899">
    <property type="term" value="F:DNA-directed RNA polymerase activity"/>
    <property type="evidence" value="ECO:0007669"/>
    <property type="project" value="UniProtKB-UniRule"/>
</dbReference>